<comment type="caution">
    <text evidence="3">The sequence shown here is derived from an EMBL/GenBank/DDBJ whole genome shotgun (WGS) entry which is preliminary data.</text>
</comment>
<dbReference type="InterPro" id="IPR004821">
    <property type="entry name" value="Cyt_trans-like"/>
</dbReference>
<evidence type="ECO:0000259" key="1">
    <source>
        <dbReference type="Pfam" id="PF01467"/>
    </source>
</evidence>
<dbReference type="SUPFAM" id="SSF52374">
    <property type="entry name" value="Nucleotidylyl transferase"/>
    <property type="match status" value="1"/>
</dbReference>
<proteinExistence type="predicted"/>
<dbReference type="Pfam" id="PF01467">
    <property type="entry name" value="CTP_transf_like"/>
    <property type="match status" value="1"/>
</dbReference>
<organism evidence="3 4">
    <name type="scientific">Rheinheimera baltica</name>
    <dbReference type="NCBI Taxonomy" id="67576"/>
    <lineage>
        <taxon>Bacteria</taxon>
        <taxon>Pseudomonadati</taxon>
        <taxon>Pseudomonadota</taxon>
        <taxon>Gammaproteobacteria</taxon>
        <taxon>Chromatiales</taxon>
        <taxon>Chromatiaceae</taxon>
        <taxon>Rheinheimera</taxon>
    </lineage>
</organism>
<sequence>MRRGLTLGKFAPFHRGHQMLIETALAEMDELIVMVYATDVTEIPLHVRAGWIQKLYPSVKVIEAWDGPAGYGDTPEIRSEQESYILHKLDGLRITHFYSSEFYGDHVSKALGAVDRRVDEARVKEPISGTKLRENYFAGREYLDPLVYKDLIIKICFLGAPSTGKTTLARTLAESHNTVWMPEYGAEYWREHQVNRRISLQQFELIGPEHNKREETLTLQSRKYLFCDTSPITTFMFAKDYHGCAGPVLTQLAKDAEKRYDLFVLCDTDIPYADTWDRSGNHKRKWFQEQIVEDLAERKVPYFLVSGTLDERVSKVNSILKQFIKFSNVATVP</sequence>
<keyword evidence="4" id="KW-1185">Reference proteome</keyword>
<dbReference type="Gene3D" id="3.40.50.300">
    <property type="entry name" value="P-loop containing nucleotide triphosphate hydrolases"/>
    <property type="match status" value="1"/>
</dbReference>
<dbReference type="Gene3D" id="3.40.50.620">
    <property type="entry name" value="HUPs"/>
    <property type="match status" value="1"/>
</dbReference>
<dbReference type="InterPro" id="IPR027417">
    <property type="entry name" value="P-loop_NTPase"/>
</dbReference>
<dbReference type="RefSeq" id="WP_027672311.1">
    <property type="nucleotide sequence ID" value="NZ_JAPJDZ010000012.1"/>
</dbReference>
<dbReference type="PANTHER" id="PTHR37512:SF1">
    <property type="entry name" value="NADR_TTD14 AAA DOMAIN-CONTAINING PROTEIN"/>
    <property type="match status" value="1"/>
</dbReference>
<gene>
    <name evidence="3" type="ORF">ORJ04_07000</name>
</gene>
<feature type="domain" description="NadR/Ttd14 AAA" evidence="2">
    <location>
        <begin position="154"/>
        <end position="312"/>
    </location>
</feature>
<dbReference type="InterPro" id="IPR038727">
    <property type="entry name" value="NadR/Ttd14_AAA_dom"/>
</dbReference>
<reference evidence="3 4" key="1">
    <citation type="submission" date="2022-11" db="EMBL/GenBank/DDBJ databases">
        <title>Viruses from the air-sea interface of a natural surface slick.</title>
        <authorList>
            <person name="Rahlff J."/>
            <person name="Holmfeldt K."/>
        </authorList>
    </citation>
    <scope>NUCLEOTIDE SEQUENCE [LARGE SCALE GENOMIC DNA]</scope>
    <source>
        <strain evidence="3 4">SMS4</strain>
    </source>
</reference>
<feature type="domain" description="Cytidyltransferase-like" evidence="1">
    <location>
        <begin position="6"/>
        <end position="134"/>
    </location>
</feature>
<evidence type="ECO:0000313" key="3">
    <source>
        <dbReference type="EMBL" id="MDP5135693.1"/>
    </source>
</evidence>
<evidence type="ECO:0000313" key="4">
    <source>
        <dbReference type="Proteomes" id="UP001231109"/>
    </source>
</evidence>
<accession>A0ABT9HXK3</accession>
<protein>
    <submittedName>
        <fullName evidence="3">AAA family ATPase</fullName>
    </submittedName>
</protein>
<dbReference type="NCBIfam" id="TIGR00125">
    <property type="entry name" value="cyt_tran_rel"/>
    <property type="match status" value="1"/>
</dbReference>
<dbReference type="EMBL" id="JAPJDZ010000012">
    <property type="protein sequence ID" value="MDP5135693.1"/>
    <property type="molecule type" value="Genomic_DNA"/>
</dbReference>
<name>A0ABT9HXK3_9GAMM</name>
<dbReference type="Proteomes" id="UP001231109">
    <property type="component" value="Unassembled WGS sequence"/>
</dbReference>
<dbReference type="SUPFAM" id="SSF52540">
    <property type="entry name" value="P-loop containing nucleoside triphosphate hydrolases"/>
    <property type="match status" value="1"/>
</dbReference>
<dbReference type="InterPro" id="IPR014729">
    <property type="entry name" value="Rossmann-like_a/b/a_fold"/>
</dbReference>
<dbReference type="InterPro" id="IPR052735">
    <property type="entry name" value="NAD_biosynth-regulator"/>
</dbReference>
<dbReference type="Pfam" id="PF13521">
    <property type="entry name" value="AAA_28"/>
    <property type="match status" value="1"/>
</dbReference>
<dbReference type="PANTHER" id="PTHR37512">
    <property type="entry name" value="TRIFUNCTIONAL NAD BIOSYNTHESIS/REGULATOR PROTEIN NADR"/>
    <property type="match status" value="1"/>
</dbReference>
<evidence type="ECO:0000259" key="2">
    <source>
        <dbReference type="Pfam" id="PF13521"/>
    </source>
</evidence>